<accession>A0A0F7KCC4</accession>
<name>A0A0F7KCC4_9PROT</name>
<dbReference type="AlphaFoldDB" id="A0A0F7KCC4"/>
<evidence type="ECO:0000313" key="2">
    <source>
        <dbReference type="EMBL" id="TYP91149.1"/>
    </source>
</evidence>
<gene>
    <name evidence="1" type="ORF">AAW31_10825</name>
    <name evidence="2" type="ORF">BCL69_101155</name>
</gene>
<reference evidence="1 3" key="2">
    <citation type="journal article" date="2016" name="Genome Announc.">
        <title>Genome Sequence of Nitrosomonas communis Strain Nm2, a Mesophilic Ammonia-Oxidizing Bacterium Isolated from Mediterranean Soil.</title>
        <authorList>
            <person name="Kozlowski J.A."/>
            <person name="Kits K.D."/>
            <person name="Stein L.Y."/>
        </authorList>
    </citation>
    <scope>NUCLEOTIDE SEQUENCE [LARGE SCALE GENOMIC DNA]</scope>
    <source>
        <strain evidence="1 3">Nm2</strain>
    </source>
</reference>
<evidence type="ECO:0000313" key="4">
    <source>
        <dbReference type="Proteomes" id="UP000324176"/>
    </source>
</evidence>
<dbReference type="RefSeq" id="WP_046850233.1">
    <property type="nucleotide sequence ID" value="NZ_CP011451.1"/>
</dbReference>
<organism evidence="1 3">
    <name type="scientific">Nitrosomonas communis</name>
    <dbReference type="NCBI Taxonomy" id="44574"/>
    <lineage>
        <taxon>Bacteria</taxon>
        <taxon>Pseudomonadati</taxon>
        <taxon>Pseudomonadota</taxon>
        <taxon>Betaproteobacteria</taxon>
        <taxon>Nitrosomonadales</taxon>
        <taxon>Nitrosomonadaceae</taxon>
        <taxon>Nitrosomonas</taxon>
    </lineage>
</organism>
<reference evidence="3" key="1">
    <citation type="submission" date="2015-05" db="EMBL/GenBank/DDBJ databases">
        <title>Draft genome of Nitrosomonas communis strain Nm2.</title>
        <authorList>
            <person name="Kozlowski J.A."/>
            <person name="Kits K.D."/>
            <person name="Stein L.Y."/>
        </authorList>
    </citation>
    <scope>NUCLEOTIDE SEQUENCE [LARGE SCALE GENOMIC DNA]</scope>
    <source>
        <strain evidence="3">Nm2</strain>
    </source>
</reference>
<sequence length="100" mass="11053">MKHDAIIAANSVLDETPPCILFCDKVLKSAETLNTILDKTLPYIFSAFKHETALCLNFYTGSSEKQVLITGELQSQALLSPGPRFTIPSLNLTKKELIKN</sequence>
<dbReference type="Proteomes" id="UP000034156">
    <property type="component" value="Chromosome"/>
</dbReference>
<proteinExistence type="predicted"/>
<dbReference type="EMBL" id="VNHT01000011">
    <property type="protein sequence ID" value="TYP91149.1"/>
    <property type="molecule type" value="Genomic_DNA"/>
</dbReference>
<dbReference type="KEGG" id="nco:AAW31_10825"/>
<dbReference type="EMBL" id="CP011451">
    <property type="protein sequence ID" value="AKH38175.1"/>
    <property type="molecule type" value="Genomic_DNA"/>
</dbReference>
<dbReference type="Proteomes" id="UP000324176">
    <property type="component" value="Unassembled WGS sequence"/>
</dbReference>
<dbReference type="PATRIC" id="fig|44574.3.peg.2642"/>
<protein>
    <submittedName>
        <fullName evidence="1">Uncharacterized protein</fullName>
    </submittedName>
</protein>
<keyword evidence="3" id="KW-1185">Reference proteome</keyword>
<evidence type="ECO:0000313" key="3">
    <source>
        <dbReference type="Proteomes" id="UP000034156"/>
    </source>
</evidence>
<reference evidence="2 4" key="3">
    <citation type="submission" date="2019-07" db="EMBL/GenBank/DDBJ databases">
        <title>Active sludge and wastewater microbial communities from Klosterneuburg, Austria.</title>
        <authorList>
            <person name="Wagner M."/>
        </authorList>
    </citation>
    <scope>NUCLEOTIDE SEQUENCE [LARGE SCALE GENOMIC DNA]</scope>
    <source>
        <strain evidence="2 4">Nm2</strain>
    </source>
</reference>
<evidence type="ECO:0000313" key="1">
    <source>
        <dbReference type="EMBL" id="AKH38175.1"/>
    </source>
</evidence>